<name>A0AB33JWJ0_9ACTN</name>
<dbReference type="AlphaFoldDB" id="A0AB33JWJ0"/>
<evidence type="ECO:0000313" key="2">
    <source>
        <dbReference type="EMBL" id="BFP46952.1"/>
    </source>
</evidence>
<evidence type="ECO:0008006" key="3">
    <source>
        <dbReference type="Google" id="ProtNLM"/>
    </source>
</evidence>
<dbReference type="EMBL" id="AP035881">
    <property type="protein sequence ID" value="BFP46952.1"/>
    <property type="molecule type" value="Genomic_DNA"/>
</dbReference>
<feature type="region of interest" description="Disordered" evidence="1">
    <location>
        <begin position="112"/>
        <end position="224"/>
    </location>
</feature>
<gene>
    <name evidence="2" type="ORF">KCMC57_33200</name>
</gene>
<proteinExistence type="predicted"/>
<feature type="compositionally biased region" description="Basic and acidic residues" evidence="1">
    <location>
        <begin position="171"/>
        <end position="185"/>
    </location>
</feature>
<protein>
    <recommendedName>
        <fullName evidence="3">NlpC/P60 domain-containing protein</fullName>
    </recommendedName>
</protein>
<feature type="compositionally biased region" description="Gly residues" evidence="1">
    <location>
        <begin position="140"/>
        <end position="170"/>
    </location>
</feature>
<dbReference type="SUPFAM" id="SSF54001">
    <property type="entry name" value="Cysteine proteinases"/>
    <property type="match status" value="1"/>
</dbReference>
<reference evidence="2" key="1">
    <citation type="submission" date="2024-07" db="EMBL/GenBank/DDBJ databases">
        <title>Complete genome sequences of cellulolytic bacteria, Kitasatospora sp. CMC57 and Streptomyces sp. CMC78, isolated from Japanese agricultural soil.</title>
        <authorList>
            <person name="Hashimoto T."/>
            <person name="Ito M."/>
            <person name="Iwamoto M."/>
            <person name="Fukahori D."/>
            <person name="Shoda T."/>
            <person name="Sakoda M."/>
            <person name="Morohoshi T."/>
            <person name="Mitsuboshi M."/>
            <person name="Nishizawa T."/>
        </authorList>
    </citation>
    <scope>NUCLEOTIDE SEQUENCE</scope>
    <source>
        <strain evidence="2">CMC57</strain>
    </source>
</reference>
<organism evidence="2">
    <name type="scientific">Kitasatospora sp. CMC57</name>
    <dbReference type="NCBI Taxonomy" id="3231513"/>
    <lineage>
        <taxon>Bacteria</taxon>
        <taxon>Bacillati</taxon>
        <taxon>Actinomycetota</taxon>
        <taxon>Actinomycetes</taxon>
        <taxon>Kitasatosporales</taxon>
        <taxon>Streptomycetaceae</taxon>
        <taxon>Kitasatospora</taxon>
    </lineage>
</organism>
<dbReference type="RefSeq" id="WP_407989332.1">
    <property type="nucleotide sequence ID" value="NZ_AP035881.2"/>
</dbReference>
<dbReference type="InterPro" id="IPR038765">
    <property type="entry name" value="Papain-like_cys_pep_sf"/>
</dbReference>
<accession>A0AB33JWJ0</accession>
<dbReference type="Gene3D" id="3.90.1720.10">
    <property type="entry name" value="endopeptidase domain like (from Nostoc punctiforme)"/>
    <property type="match status" value="1"/>
</dbReference>
<sequence>MAGEQFGVELQELGRIQQDWQQASQRMAEMQKRLGKIQETLAKAVAVDLAASPLAGIVGFGVAFDVLRDAKDVESRARHLMETKAKLAQAISEDSAKIKSVIKEYTEADRKIQEDMKEKEKSRPKDDGGSTRINSKDKPGGGGGGGGGGHTKHPGGGGDGGGGGGGGGGGDHSKYGDHSTNDRGVKYINGDSWEDWNAGDPTSRRPHPRNGQGKGALVRPKLDGLPEERKDILERAMKRVDMKLGYSQGAITAGYRVDCSGFVTAAWGIPPNSVGGLNTGGLMSPSVSEKISKSELQPGDALINSGHTILFGGWANAEHTKYIAIENASQAGTVSRVATMDNQYGFYRRKDL</sequence>
<evidence type="ECO:0000256" key="1">
    <source>
        <dbReference type="SAM" id="MobiDB-lite"/>
    </source>
</evidence>
<feature type="compositionally biased region" description="Basic and acidic residues" evidence="1">
    <location>
        <begin position="112"/>
        <end position="139"/>
    </location>
</feature>